<evidence type="ECO:0000313" key="4">
    <source>
        <dbReference type="WBParaSite" id="scaffold12308_cov399.g16202"/>
    </source>
</evidence>
<sequence>IELGVRFGKTLIVDELDNDIEPSLVPLLRREFKSIGTRLTVQLGEKQVDFNDKFRLFLCTRNEHNRLGEHIRGSLTEVNFSVTRSGLASQLLGLAIQIEQPKLERNSAQLSSQMESLQVQLDQIEQVLLEELAKSEGSLLENNSLLESLNQSKEKAEKVAKGIVESKRLCAEIDSKRETFRPFAERCAQLYFAIRPLNSIKSCYQYSVNDCIALFRKCFDSNNVNDARPKSTTGPEEGGKSHLERIYRRLRQKLFEYISLSLFKEDRLTFAMQYLHQEAVSGGGGQHLFAPKEWELFTGVLQLPSENVGENNSQLSQIGWLSDYRDKKQAIELIRTHLPSLFQQMQINDQQAWAGFMKSTECENAYPPSINSRLSDFQRVLIIQ</sequence>
<dbReference type="Gene3D" id="1.10.8.1220">
    <property type="match status" value="1"/>
</dbReference>
<feature type="domain" description="Dynein heavy chain ATP-binding dynein motor region" evidence="2">
    <location>
        <begin position="1"/>
        <end position="159"/>
    </location>
</feature>
<dbReference type="GO" id="GO:0051959">
    <property type="term" value="F:dynein light intermediate chain binding"/>
    <property type="evidence" value="ECO:0007669"/>
    <property type="project" value="InterPro"/>
</dbReference>
<dbReference type="GO" id="GO:0030286">
    <property type="term" value="C:dynein complex"/>
    <property type="evidence" value="ECO:0007669"/>
    <property type="project" value="InterPro"/>
</dbReference>
<dbReference type="GO" id="GO:0045505">
    <property type="term" value="F:dynein intermediate chain binding"/>
    <property type="evidence" value="ECO:0007669"/>
    <property type="project" value="InterPro"/>
</dbReference>
<reference evidence="4" key="1">
    <citation type="submission" date="2022-11" db="UniProtKB">
        <authorList>
            <consortium name="WormBaseParasite"/>
        </authorList>
    </citation>
    <scope>IDENTIFICATION</scope>
</reference>
<dbReference type="WBParaSite" id="scaffold12308_cov399.g16202">
    <property type="protein sequence ID" value="scaffold12308_cov399.g16202"/>
    <property type="gene ID" value="scaffold12308_cov399.g16202"/>
</dbReference>
<protein>
    <submittedName>
        <fullName evidence="4">Dynein heavy chain ATP-binding dynein motor region domain-containing protein</fullName>
    </submittedName>
</protein>
<evidence type="ECO:0000313" key="3">
    <source>
        <dbReference type="Proteomes" id="UP000887561"/>
    </source>
</evidence>
<feature type="coiled-coil region" evidence="1">
    <location>
        <begin position="107"/>
        <end position="134"/>
    </location>
</feature>
<organism evidence="3 4">
    <name type="scientific">Meloidogyne javanica</name>
    <name type="common">Root-knot nematode worm</name>
    <dbReference type="NCBI Taxonomy" id="6303"/>
    <lineage>
        <taxon>Eukaryota</taxon>
        <taxon>Metazoa</taxon>
        <taxon>Ecdysozoa</taxon>
        <taxon>Nematoda</taxon>
        <taxon>Chromadorea</taxon>
        <taxon>Rhabditida</taxon>
        <taxon>Tylenchina</taxon>
        <taxon>Tylenchomorpha</taxon>
        <taxon>Tylenchoidea</taxon>
        <taxon>Meloidogynidae</taxon>
        <taxon>Meloidogyninae</taxon>
        <taxon>Meloidogyne</taxon>
        <taxon>Meloidogyne incognita group</taxon>
    </lineage>
</organism>
<proteinExistence type="predicted"/>
<evidence type="ECO:0000256" key="1">
    <source>
        <dbReference type="SAM" id="Coils"/>
    </source>
</evidence>
<dbReference type="InterPro" id="IPR026983">
    <property type="entry name" value="DHC"/>
</dbReference>
<dbReference type="InterPro" id="IPR035706">
    <property type="entry name" value="AAA_9"/>
</dbReference>
<dbReference type="Proteomes" id="UP000887561">
    <property type="component" value="Unplaced"/>
</dbReference>
<evidence type="ECO:0000259" key="2">
    <source>
        <dbReference type="Pfam" id="PF12781"/>
    </source>
</evidence>
<keyword evidence="1" id="KW-0175">Coiled coil</keyword>
<name>A0A915LL42_MELJA</name>
<accession>A0A915LL42</accession>
<dbReference type="Pfam" id="PF12781">
    <property type="entry name" value="AAA_9"/>
    <property type="match status" value="1"/>
</dbReference>
<dbReference type="Gene3D" id="6.10.140.1060">
    <property type="match status" value="1"/>
</dbReference>
<dbReference type="InterPro" id="IPR027417">
    <property type="entry name" value="P-loop_NTPase"/>
</dbReference>
<dbReference type="AlphaFoldDB" id="A0A915LL42"/>
<dbReference type="PANTHER" id="PTHR45703:SF22">
    <property type="entry name" value="DYNEIN CYTOPLASMIC 2 HEAVY CHAIN 1"/>
    <property type="match status" value="1"/>
</dbReference>
<dbReference type="Gene3D" id="3.40.50.300">
    <property type="entry name" value="P-loop containing nucleotide triphosphate hydrolases"/>
    <property type="match status" value="1"/>
</dbReference>
<keyword evidence="3" id="KW-1185">Reference proteome</keyword>
<dbReference type="PANTHER" id="PTHR45703">
    <property type="entry name" value="DYNEIN HEAVY CHAIN"/>
    <property type="match status" value="1"/>
</dbReference>
<dbReference type="GO" id="GO:0007018">
    <property type="term" value="P:microtubule-based movement"/>
    <property type="evidence" value="ECO:0007669"/>
    <property type="project" value="InterPro"/>
</dbReference>